<evidence type="ECO:0000313" key="4">
    <source>
        <dbReference type="Proteomes" id="UP001556692"/>
    </source>
</evidence>
<feature type="transmembrane region" description="Helical" evidence="1">
    <location>
        <begin position="153"/>
        <end position="171"/>
    </location>
</feature>
<evidence type="ECO:0000256" key="1">
    <source>
        <dbReference type="SAM" id="Phobius"/>
    </source>
</evidence>
<comment type="caution">
    <text evidence="3">The sequence shown here is derived from an EMBL/GenBank/DDBJ whole genome shotgun (WGS) entry which is preliminary data.</text>
</comment>
<accession>A0ABV3SEJ4</accession>
<dbReference type="Pfam" id="PF06724">
    <property type="entry name" value="DUF1206"/>
    <property type="match status" value="3"/>
</dbReference>
<protein>
    <submittedName>
        <fullName evidence="3">DUF1206 domain-containing protein</fullName>
    </submittedName>
</protein>
<keyword evidence="1" id="KW-0472">Membrane</keyword>
<reference evidence="3 4" key="1">
    <citation type="submission" date="2024-05" db="EMBL/GenBank/DDBJ databases">
        <authorList>
            <person name="Jiang F."/>
        </authorList>
    </citation>
    <scope>NUCLEOTIDE SEQUENCE [LARGE SCALE GENOMIC DNA]</scope>
    <source>
        <strain evidence="3 4">LZ166</strain>
    </source>
</reference>
<dbReference type="Proteomes" id="UP001556692">
    <property type="component" value="Unassembled WGS sequence"/>
</dbReference>
<keyword evidence="4" id="KW-1185">Reference proteome</keyword>
<evidence type="ECO:0000259" key="2">
    <source>
        <dbReference type="Pfam" id="PF06724"/>
    </source>
</evidence>
<sequence>MPVTSSATSASAVSTAKDWFRPLARLGYAARGLIYLVIGFFAALAAVGSGRTMGSEGALQTLMGTTAGSVLTWVLTLGLVSYALWRLIQGIFDTDDHGTGAKGLAVRGGLVAAAFTYGALALYTFSAARGAGSSGGGGGDFAQTLAGFVGSRWAATIIGTVLIGVAFAHFYKAVKERYAPHFAAGPDRMRIIHPIAKTGLIARGTVFGVAGFMLGLSAWRGNSDNETPGSQEALQYIQSLPGGAWLLAATGLGLIAFAAYSFLEAAYRRINVEEAG</sequence>
<feature type="domain" description="DUF1206" evidence="2">
    <location>
        <begin position="26"/>
        <end position="92"/>
    </location>
</feature>
<gene>
    <name evidence="3" type="ORF">ABGN05_03655</name>
</gene>
<feature type="domain" description="DUF1206" evidence="2">
    <location>
        <begin position="199"/>
        <end position="268"/>
    </location>
</feature>
<dbReference type="RefSeq" id="WP_367952627.1">
    <property type="nucleotide sequence ID" value="NZ_JBDPGJ010000001.1"/>
</dbReference>
<feature type="transmembrane region" description="Helical" evidence="1">
    <location>
        <begin position="104"/>
        <end position="125"/>
    </location>
</feature>
<organism evidence="3 4">
    <name type="scientific">Aquibium pacificus</name>
    <dbReference type="NCBI Taxonomy" id="3153579"/>
    <lineage>
        <taxon>Bacteria</taxon>
        <taxon>Pseudomonadati</taxon>
        <taxon>Pseudomonadota</taxon>
        <taxon>Alphaproteobacteria</taxon>
        <taxon>Hyphomicrobiales</taxon>
        <taxon>Phyllobacteriaceae</taxon>
        <taxon>Aquibium</taxon>
    </lineage>
</organism>
<feature type="transmembrane region" description="Helical" evidence="1">
    <location>
        <begin position="28"/>
        <end position="50"/>
    </location>
</feature>
<evidence type="ECO:0000313" key="3">
    <source>
        <dbReference type="EMBL" id="MEX0404755.1"/>
    </source>
</evidence>
<keyword evidence="1" id="KW-0812">Transmembrane</keyword>
<dbReference type="InterPro" id="IPR009597">
    <property type="entry name" value="DUF1206"/>
</dbReference>
<feature type="transmembrane region" description="Helical" evidence="1">
    <location>
        <begin position="244"/>
        <end position="263"/>
    </location>
</feature>
<feature type="transmembrane region" description="Helical" evidence="1">
    <location>
        <begin position="200"/>
        <end position="219"/>
    </location>
</feature>
<feature type="transmembrane region" description="Helical" evidence="1">
    <location>
        <begin position="70"/>
        <end position="92"/>
    </location>
</feature>
<name>A0ABV3SEJ4_9HYPH</name>
<proteinExistence type="predicted"/>
<keyword evidence="1" id="KW-1133">Transmembrane helix</keyword>
<feature type="domain" description="DUF1206" evidence="2">
    <location>
        <begin position="109"/>
        <end position="175"/>
    </location>
</feature>
<dbReference type="EMBL" id="JBDPGJ010000001">
    <property type="protein sequence ID" value="MEX0404755.1"/>
    <property type="molecule type" value="Genomic_DNA"/>
</dbReference>